<dbReference type="EMBL" id="CM045761">
    <property type="protein sequence ID" value="KAI8016305.1"/>
    <property type="molecule type" value="Genomic_DNA"/>
</dbReference>
<dbReference type="Proteomes" id="UP001060215">
    <property type="component" value="Chromosome 4"/>
</dbReference>
<protein>
    <submittedName>
        <fullName evidence="1">Uncharacterized protein</fullName>
    </submittedName>
</protein>
<organism evidence="1 2">
    <name type="scientific">Camellia lanceoleosa</name>
    <dbReference type="NCBI Taxonomy" id="1840588"/>
    <lineage>
        <taxon>Eukaryota</taxon>
        <taxon>Viridiplantae</taxon>
        <taxon>Streptophyta</taxon>
        <taxon>Embryophyta</taxon>
        <taxon>Tracheophyta</taxon>
        <taxon>Spermatophyta</taxon>
        <taxon>Magnoliopsida</taxon>
        <taxon>eudicotyledons</taxon>
        <taxon>Gunneridae</taxon>
        <taxon>Pentapetalae</taxon>
        <taxon>asterids</taxon>
        <taxon>Ericales</taxon>
        <taxon>Theaceae</taxon>
        <taxon>Camellia</taxon>
    </lineage>
</organism>
<proteinExistence type="predicted"/>
<accession>A0ACC0HV15</accession>
<gene>
    <name evidence="1" type="ORF">LOK49_LG05G00435</name>
</gene>
<comment type="caution">
    <text evidence="1">The sequence shown here is derived from an EMBL/GenBank/DDBJ whole genome shotgun (WGS) entry which is preliminary data.</text>
</comment>
<reference evidence="1 2" key="1">
    <citation type="journal article" date="2022" name="Plant J.">
        <title>Chromosome-level genome of Camellia lanceoleosa provides a valuable resource for understanding genome evolution and self-incompatibility.</title>
        <authorList>
            <person name="Gong W."/>
            <person name="Xiao S."/>
            <person name="Wang L."/>
            <person name="Liao Z."/>
            <person name="Chang Y."/>
            <person name="Mo W."/>
            <person name="Hu G."/>
            <person name="Li W."/>
            <person name="Zhao G."/>
            <person name="Zhu H."/>
            <person name="Hu X."/>
            <person name="Ji K."/>
            <person name="Xiang X."/>
            <person name="Song Q."/>
            <person name="Yuan D."/>
            <person name="Jin S."/>
            <person name="Zhang L."/>
        </authorList>
    </citation>
    <scope>NUCLEOTIDE SEQUENCE [LARGE SCALE GENOMIC DNA]</scope>
    <source>
        <strain evidence="1">SQ_2022a</strain>
    </source>
</reference>
<name>A0ACC0HV15_9ERIC</name>
<sequence length="405" mass="44618">MPNRIKSWHSVGLSSFLGYLSLRPHTSSSIPPREREREREMDPMPKQTIEHFTHPGHQLEQVYAKTEYTCDGCKTHGQGSRYQCSSKSCCHVLHDYCGTCPPSLSSFMHPQHPLTLVVRNPQQSTRQNDRYCDVCREPVEGLFYRCKDCDFDFDVHPLCTQLPPQLRHALDQSHLLIFDAPVLPSPCSVCGAVCSSWRYRCGVCGLDIHLECLLKPCVPPTQQRSVRPSGPNPNHPPPYPLPPPLPYGHPPPYPLPPPSPYGHPPPYPLPPPYGHPPPYLLPPPLPYGHPPPYPLPPPCPYGHPPPQPKPYDYGYGCGYAYGVPSGCGCGNVSGVPSGYGCGNGSGVPSGYSDYDNMYNNGNQAQGHGEKFKKFGKRMFLIVGQLTLGVVSNGIFGLAFPTGFSI</sequence>
<keyword evidence="2" id="KW-1185">Reference proteome</keyword>
<evidence type="ECO:0000313" key="1">
    <source>
        <dbReference type="EMBL" id="KAI8016305.1"/>
    </source>
</evidence>
<evidence type="ECO:0000313" key="2">
    <source>
        <dbReference type="Proteomes" id="UP001060215"/>
    </source>
</evidence>